<feature type="compositionally biased region" description="Pro residues" evidence="1">
    <location>
        <begin position="849"/>
        <end position="858"/>
    </location>
</feature>
<dbReference type="Pfam" id="PF13519">
    <property type="entry name" value="VWA_2"/>
    <property type="match status" value="1"/>
</dbReference>
<dbReference type="InterPro" id="IPR002035">
    <property type="entry name" value="VWF_A"/>
</dbReference>
<feature type="chain" id="PRO_5010183672" evidence="3">
    <location>
        <begin position="30"/>
        <end position="907"/>
    </location>
</feature>
<feature type="region of interest" description="Disordered" evidence="1">
    <location>
        <begin position="840"/>
        <end position="907"/>
    </location>
</feature>
<dbReference type="InterPro" id="IPR036465">
    <property type="entry name" value="vWFA_dom_sf"/>
</dbReference>
<organism evidence="5 6">
    <name type="scientific">Rhodococcus koreensis</name>
    <dbReference type="NCBI Taxonomy" id="99653"/>
    <lineage>
        <taxon>Bacteria</taxon>
        <taxon>Bacillati</taxon>
        <taxon>Actinomycetota</taxon>
        <taxon>Actinomycetes</taxon>
        <taxon>Mycobacteriales</taxon>
        <taxon>Nocardiaceae</taxon>
        <taxon>Rhodococcus</taxon>
    </lineage>
</organism>
<keyword evidence="6" id="KW-1185">Reference proteome</keyword>
<keyword evidence="2" id="KW-0472">Membrane</keyword>
<feature type="signal peptide" evidence="3">
    <location>
        <begin position="1"/>
        <end position="29"/>
    </location>
</feature>
<dbReference type="SMART" id="SM00327">
    <property type="entry name" value="VWA"/>
    <property type="match status" value="1"/>
</dbReference>
<evidence type="ECO:0000256" key="3">
    <source>
        <dbReference type="SAM" id="SignalP"/>
    </source>
</evidence>
<dbReference type="Gene3D" id="3.40.50.410">
    <property type="entry name" value="von Willebrand factor, type A domain"/>
    <property type="match status" value="1"/>
</dbReference>
<dbReference type="AlphaFoldDB" id="A0A1H4ZRL7"/>
<sequence length="907" mass="93412">MGGSTVKKVAALAAMMLVPLLLAIPTASAAPTTAAVGDFGGCLAAQQQGDLLLMVDQSGSLQGSDPDAARVSAANYLLEQLNTFGGSAGVELNVAIAGFSDDFTVHAPWTRLDNGSLPALHGEVERFRTRTDGIDTDYWNALDGARRTLAERDGQSQANRCQAVAWFSDGKLDFTVRDAEKPYAQGVSLGSDQGVQRVVAAARESICRPAGIADQLRSSGIVTFAVGLAAGTAQPSDFDLMRSIATGGDGACGKATSSSPGDFYLAQNIDDLLFAFDAFSTPGQAPIEGETGVCVVSVCEEAQHRFVLDDSISSVTVLGSADAEGLIPTLIAPSGAQLALDRAGAPTTATLDGAQAAYRWMSPRSVSFTMTKSDDSAQWQGMWALVFVDPDGSSPLARSKTNIHISGNLFPAWLGMDTSAVHSGEKTSAIRLGIVDSDRNEIDPSDLLGSAALSVSLTDAGNVDHPLVERIAKERIGDPAELDFTQVPPGAATLRLTLDVTTADARSASGDVIAPGTALTPQFVDVPLTVSPPIGYPVVPSTVDFGTVEGAGQFAASIPITGPGCVWFDGAAPIALDSVPDGVGAVGVSAGSAPTAANCLEIGEGQQASLPVDLSVPAAGNGSLNGSIPLMMSPPGEPDRALPINVAFTAELQKPLNSGRFWLVFVLVLLFSIAVPPLLLYGVKWWTARIPAKTLKAMRVGVTIEGGQVLRDGAEFGIRESDLSQLVRGLNKPARSLDVEGVELRTRIGLSPFGPGYVVAQQPGLVAASGADPSVDRRTRGARLPLAIHNNWVVLHDPDGPANLATVLLLVGADATDDSNRRLVADLVRKVPGRVADLRAAHPGATPSATPPSAPPSSDPFGAPAPTFGAAPAWDAPTFGGAAQSGTGAPARSSAGDPFDPFRPPGS</sequence>
<dbReference type="EMBL" id="FNSV01000005">
    <property type="protein sequence ID" value="SED32071.1"/>
    <property type="molecule type" value="Genomic_DNA"/>
</dbReference>
<evidence type="ECO:0000313" key="5">
    <source>
        <dbReference type="EMBL" id="SED32071.1"/>
    </source>
</evidence>
<gene>
    <name evidence="5" type="ORF">SAMN04490239_7793</name>
</gene>
<dbReference type="PROSITE" id="PS50234">
    <property type="entry name" value="VWFA"/>
    <property type="match status" value="1"/>
</dbReference>
<feature type="domain" description="VWFA" evidence="4">
    <location>
        <begin position="50"/>
        <end position="279"/>
    </location>
</feature>
<name>A0A1H4ZRL7_9NOCA</name>
<protein>
    <submittedName>
        <fullName evidence="5">von Willebrand factor type A domain-containing protein</fullName>
    </submittedName>
</protein>
<feature type="compositionally biased region" description="Low complexity" evidence="1">
    <location>
        <begin position="859"/>
        <end position="873"/>
    </location>
</feature>
<dbReference type="CDD" id="cd00198">
    <property type="entry name" value="vWFA"/>
    <property type="match status" value="1"/>
</dbReference>
<dbReference type="Proteomes" id="UP000183561">
    <property type="component" value="Unassembled WGS sequence"/>
</dbReference>
<accession>A0A1H4ZRL7</accession>
<keyword evidence="3" id="KW-0732">Signal</keyword>
<evidence type="ECO:0000256" key="1">
    <source>
        <dbReference type="SAM" id="MobiDB-lite"/>
    </source>
</evidence>
<evidence type="ECO:0000259" key="4">
    <source>
        <dbReference type="PROSITE" id="PS50234"/>
    </source>
</evidence>
<evidence type="ECO:0000313" key="6">
    <source>
        <dbReference type="Proteomes" id="UP000183561"/>
    </source>
</evidence>
<reference evidence="6" key="1">
    <citation type="submission" date="2016-10" db="EMBL/GenBank/DDBJ databases">
        <authorList>
            <person name="Varghese N."/>
            <person name="Submissions S."/>
        </authorList>
    </citation>
    <scope>NUCLEOTIDE SEQUENCE [LARGE SCALE GENOMIC DNA]</scope>
    <source>
        <strain evidence="6">DSM 44498</strain>
    </source>
</reference>
<dbReference type="SUPFAM" id="SSF53300">
    <property type="entry name" value="vWA-like"/>
    <property type="match status" value="1"/>
</dbReference>
<keyword evidence="2" id="KW-0812">Transmembrane</keyword>
<proteinExistence type="predicted"/>
<keyword evidence="2" id="KW-1133">Transmembrane helix</keyword>
<feature type="transmembrane region" description="Helical" evidence="2">
    <location>
        <begin position="661"/>
        <end position="683"/>
    </location>
</feature>
<evidence type="ECO:0000256" key="2">
    <source>
        <dbReference type="SAM" id="Phobius"/>
    </source>
</evidence>